<dbReference type="SUPFAM" id="SSF56801">
    <property type="entry name" value="Acetyl-CoA synthetase-like"/>
    <property type="match status" value="1"/>
</dbReference>
<evidence type="ECO:0000259" key="2">
    <source>
        <dbReference type="Pfam" id="PF13193"/>
    </source>
</evidence>
<dbReference type="EMBL" id="JABELX010000004">
    <property type="protein sequence ID" value="NNH70864.1"/>
    <property type="molecule type" value="Genomic_DNA"/>
</dbReference>
<feature type="domain" description="AMP-binding enzyme C-terminal" evidence="2">
    <location>
        <begin position="414"/>
        <end position="483"/>
    </location>
</feature>
<comment type="caution">
    <text evidence="3">The sequence shown here is derived from an EMBL/GenBank/DDBJ whole genome shotgun (WGS) entry which is preliminary data.</text>
</comment>
<proteinExistence type="predicted"/>
<evidence type="ECO:0000313" key="3">
    <source>
        <dbReference type="EMBL" id="NNH70864.1"/>
    </source>
</evidence>
<dbReference type="InterPro" id="IPR025110">
    <property type="entry name" value="AMP-bd_C"/>
</dbReference>
<feature type="domain" description="AMP-dependent synthetase/ligase" evidence="1">
    <location>
        <begin position="15"/>
        <end position="367"/>
    </location>
</feature>
<evidence type="ECO:0000313" key="4">
    <source>
        <dbReference type="Proteomes" id="UP000586827"/>
    </source>
</evidence>
<dbReference type="Gene3D" id="3.30.300.30">
    <property type="match status" value="1"/>
</dbReference>
<dbReference type="InterPro" id="IPR045851">
    <property type="entry name" value="AMP-bd_C_sf"/>
</dbReference>
<dbReference type="PANTHER" id="PTHR43767">
    <property type="entry name" value="LONG-CHAIN-FATTY-ACID--COA LIGASE"/>
    <property type="match status" value="1"/>
</dbReference>
<dbReference type="RefSeq" id="WP_067523278.1">
    <property type="nucleotide sequence ID" value="NZ_JABELX010000004.1"/>
</dbReference>
<dbReference type="InterPro" id="IPR050237">
    <property type="entry name" value="ATP-dep_AMP-bd_enzyme"/>
</dbReference>
<keyword evidence="3" id="KW-0436">Ligase</keyword>
<dbReference type="Pfam" id="PF13193">
    <property type="entry name" value="AMP-binding_C"/>
    <property type="match status" value="1"/>
</dbReference>
<name>A0A849BX66_9NOCA</name>
<dbReference type="GO" id="GO:0016878">
    <property type="term" value="F:acid-thiol ligase activity"/>
    <property type="evidence" value="ECO:0007669"/>
    <property type="project" value="UniProtKB-ARBA"/>
</dbReference>
<accession>A0A849BX66</accession>
<dbReference type="Gene3D" id="3.40.50.12780">
    <property type="entry name" value="N-terminal domain of ligase-like"/>
    <property type="match status" value="1"/>
</dbReference>
<organism evidence="3 4">
    <name type="scientific">Nocardia uniformis</name>
    <dbReference type="NCBI Taxonomy" id="53432"/>
    <lineage>
        <taxon>Bacteria</taxon>
        <taxon>Bacillati</taxon>
        <taxon>Actinomycetota</taxon>
        <taxon>Actinomycetes</taxon>
        <taxon>Mycobacteriales</taxon>
        <taxon>Nocardiaceae</taxon>
        <taxon>Nocardia</taxon>
    </lineage>
</organism>
<dbReference type="AlphaFoldDB" id="A0A849BX66"/>
<dbReference type="InterPro" id="IPR000873">
    <property type="entry name" value="AMP-dep_synth/lig_dom"/>
</dbReference>
<sequence length="518" mass="55411">MTSIKDALVSLWNAPDDARMIQQGESWFEWGTVRRLAERLDMELDSLGCGAGSRVAVVLGNRMESVAALLAILGKGRTIVTLNPMQPTARVAADMTGAAPRAVLAAAEMWSELEFLAAADAAGISGLAVDGESVARANSPVAAAPEPDRTVGEAVGVEIFTSGTTGPPKRIPLTWRQLEAALTAVHSHTGAAGPADRVPLTGSVGLILLPIVHIGGLWGVLQCLAEARPFVLLPRFTVAGWTAAVKEHRPKVTGLPPAAMRAVLDADVPREDLSSLRAVTAGTTVVSPTLADEFTARYGIPVLVMYGATEFSGAVAGWTKPLHAQWWQQKRGSIGKPFPGVRMRITDEDGMELPFGRTGRLEVHSRQAGAGTSHWVRTSDIGHIDDDGFVFVDGRADDAIIRGGFKIQPETVAHALREHPAVLDATVFGREDTRLGRVPIAVIEPAEGFDVIDEAELKAFCRDRLTAYEIPVRVFTVSRLPRGVSMKVDRRRLLELVAEIEIPISAVKEATPENSTPS</sequence>
<gene>
    <name evidence="3" type="ORF">HLB23_13490</name>
</gene>
<dbReference type="InterPro" id="IPR042099">
    <property type="entry name" value="ANL_N_sf"/>
</dbReference>
<reference evidence="3 4" key="1">
    <citation type="submission" date="2020-05" db="EMBL/GenBank/DDBJ databases">
        <title>MicrobeNet Type strains.</title>
        <authorList>
            <person name="Nicholson A.C."/>
        </authorList>
    </citation>
    <scope>NUCLEOTIDE SEQUENCE [LARGE SCALE GENOMIC DNA]</scope>
    <source>
        <strain evidence="3 4">JCM 3224</strain>
    </source>
</reference>
<dbReference type="Proteomes" id="UP000586827">
    <property type="component" value="Unassembled WGS sequence"/>
</dbReference>
<keyword evidence="4" id="KW-1185">Reference proteome</keyword>
<protein>
    <submittedName>
        <fullName evidence="3">Long-chain fatty acid--CoA ligase</fullName>
    </submittedName>
</protein>
<evidence type="ECO:0000259" key="1">
    <source>
        <dbReference type="Pfam" id="PF00501"/>
    </source>
</evidence>
<dbReference type="Pfam" id="PF00501">
    <property type="entry name" value="AMP-binding"/>
    <property type="match status" value="1"/>
</dbReference>
<dbReference type="PANTHER" id="PTHR43767:SF1">
    <property type="entry name" value="NONRIBOSOMAL PEPTIDE SYNTHASE PES1 (EUROFUNG)-RELATED"/>
    <property type="match status" value="1"/>
</dbReference>
<dbReference type="CDD" id="cd04433">
    <property type="entry name" value="AFD_class_I"/>
    <property type="match status" value="1"/>
</dbReference>